<comment type="caution">
    <text evidence="1">The sequence shown here is derived from an EMBL/GenBank/DDBJ whole genome shotgun (WGS) entry which is preliminary data.</text>
</comment>
<gene>
    <name evidence="1" type="ORF">BV22DRAFT_988825</name>
</gene>
<name>A0ACB8B3V4_9AGAM</name>
<keyword evidence="2" id="KW-1185">Reference proteome</keyword>
<protein>
    <submittedName>
        <fullName evidence="1">SURF6-domain-containing protein</fullName>
    </submittedName>
</protein>
<accession>A0ACB8B3V4</accession>
<proteinExistence type="predicted"/>
<organism evidence="1 2">
    <name type="scientific">Leucogyrophana mollusca</name>
    <dbReference type="NCBI Taxonomy" id="85980"/>
    <lineage>
        <taxon>Eukaryota</taxon>
        <taxon>Fungi</taxon>
        <taxon>Dikarya</taxon>
        <taxon>Basidiomycota</taxon>
        <taxon>Agaricomycotina</taxon>
        <taxon>Agaricomycetes</taxon>
        <taxon>Agaricomycetidae</taxon>
        <taxon>Boletales</taxon>
        <taxon>Boletales incertae sedis</taxon>
        <taxon>Leucogyrophana</taxon>
    </lineage>
</organism>
<evidence type="ECO:0000313" key="1">
    <source>
        <dbReference type="EMBL" id="KAH7919543.1"/>
    </source>
</evidence>
<feature type="non-terminal residue" evidence="1">
    <location>
        <position position="399"/>
    </location>
</feature>
<evidence type="ECO:0000313" key="2">
    <source>
        <dbReference type="Proteomes" id="UP000790709"/>
    </source>
</evidence>
<dbReference type="EMBL" id="MU266650">
    <property type="protein sequence ID" value="KAH7919543.1"/>
    <property type="molecule type" value="Genomic_DNA"/>
</dbReference>
<reference evidence="1" key="1">
    <citation type="journal article" date="2021" name="New Phytol.">
        <title>Evolutionary innovations through gain and loss of genes in the ectomycorrhizal Boletales.</title>
        <authorList>
            <person name="Wu G."/>
            <person name="Miyauchi S."/>
            <person name="Morin E."/>
            <person name="Kuo A."/>
            <person name="Drula E."/>
            <person name="Varga T."/>
            <person name="Kohler A."/>
            <person name="Feng B."/>
            <person name="Cao Y."/>
            <person name="Lipzen A."/>
            <person name="Daum C."/>
            <person name="Hundley H."/>
            <person name="Pangilinan J."/>
            <person name="Johnson J."/>
            <person name="Barry K."/>
            <person name="LaButti K."/>
            <person name="Ng V."/>
            <person name="Ahrendt S."/>
            <person name="Min B."/>
            <person name="Choi I.G."/>
            <person name="Park H."/>
            <person name="Plett J.M."/>
            <person name="Magnuson J."/>
            <person name="Spatafora J.W."/>
            <person name="Nagy L.G."/>
            <person name="Henrissat B."/>
            <person name="Grigoriev I.V."/>
            <person name="Yang Z.L."/>
            <person name="Xu J."/>
            <person name="Martin F.M."/>
        </authorList>
    </citation>
    <scope>NUCLEOTIDE SEQUENCE</scope>
    <source>
        <strain evidence="1">KUC20120723A-06</strain>
    </source>
</reference>
<dbReference type="Proteomes" id="UP000790709">
    <property type="component" value="Unassembled WGS sequence"/>
</dbReference>
<sequence>MPTPPDVLRSSLEAHNDTFEALLRLIPAKYYLGADTINSAATKFQKHSKKQKAPKQAVKEASKKARREKLDPANHKSVVDLQNEAAAVLPSKNSKNKGKGKQKTSEPVSDGEDEPSDDDDAMQVDGIDMSDDDDDGERINTDTIVPMPEGGSITALRAKLHARMAALRQGGGGGEAGDKDELLEERRAQRAALRERRRKETRERRRAETESKGKGKKGKDSGTRGKSASTKTQLIVPDVPSTSAPTAAQPLTNIAFAAVVGSSSKVPSKLKTSSNPTQALTQLAARKEKLAALPEEKRKAVEERERWAKAEARMEGVKVKDDEGRLKKAAKRAEKEKAKSKKSWDERKEQLSASMAAKQKKRTDNIAMRNERRNDKRKGVKTKARPGFEGKSFGKRKGK</sequence>